<comment type="caution">
    <text evidence="19">Lacks conserved residue(s) required for the propagation of feature annotation.</text>
</comment>
<evidence type="ECO:0000256" key="9">
    <source>
        <dbReference type="ARBA" id="ARBA00022796"/>
    </source>
</evidence>
<keyword evidence="23" id="KW-1185">Reference proteome</keyword>
<accession>A0A226CTL7</accession>
<dbReference type="EC" id="7.2.2.10" evidence="19"/>
<dbReference type="PROSITE" id="PS00154">
    <property type="entry name" value="ATPASE_E1_E2"/>
    <property type="match status" value="1"/>
</dbReference>
<dbReference type="GO" id="GO:0046872">
    <property type="term" value="F:metal ion binding"/>
    <property type="evidence" value="ECO:0007669"/>
    <property type="project" value="UniProtKB-KW"/>
</dbReference>
<dbReference type="GO" id="GO:0005388">
    <property type="term" value="F:P-type calcium transporter activity"/>
    <property type="evidence" value="ECO:0007669"/>
    <property type="project" value="UniProtKB-EC"/>
</dbReference>
<dbReference type="SUPFAM" id="SSF56784">
    <property type="entry name" value="HAD-like"/>
    <property type="match status" value="1"/>
</dbReference>
<dbReference type="FunFam" id="1.20.1110.10:FF:000001">
    <property type="entry name" value="Calcium-transporting ATPase"/>
    <property type="match status" value="1"/>
</dbReference>
<dbReference type="SUPFAM" id="SSF81660">
    <property type="entry name" value="Metal cation-transporting ATPase, ATP-binding domain N"/>
    <property type="match status" value="1"/>
</dbReference>
<evidence type="ECO:0000256" key="6">
    <source>
        <dbReference type="ARBA" id="ARBA00022692"/>
    </source>
</evidence>
<dbReference type="FunFam" id="1.20.1110.10:FF:000002">
    <property type="entry name" value="Calcium-transporting ATPase"/>
    <property type="match status" value="1"/>
</dbReference>
<evidence type="ECO:0000313" key="22">
    <source>
        <dbReference type="EMBL" id="OXA36782.1"/>
    </source>
</evidence>
<keyword evidence="7" id="KW-0479">Metal-binding</keyword>
<feature type="transmembrane region" description="Helical" evidence="19">
    <location>
        <begin position="977"/>
        <end position="1002"/>
    </location>
</feature>
<dbReference type="InterPro" id="IPR023298">
    <property type="entry name" value="ATPase_P-typ_TM_dom_sf"/>
</dbReference>
<keyword evidence="4" id="KW-1003">Cell membrane</keyword>
<dbReference type="InterPro" id="IPR006068">
    <property type="entry name" value="ATPase_P-typ_cation-transptr_C"/>
</dbReference>
<comment type="subcellular location">
    <subcellularLocation>
        <location evidence="1">Cell membrane</location>
        <topology evidence="1">Multi-pass membrane protein</topology>
    </subcellularLocation>
    <subcellularLocation>
        <location evidence="19">Membrane</location>
        <topology evidence="19">Multi-pass membrane protein</topology>
    </subcellularLocation>
</comment>
<dbReference type="AlphaFoldDB" id="A0A226CTL7"/>
<feature type="transmembrane region" description="Helical" evidence="19">
    <location>
        <begin position="344"/>
        <end position="367"/>
    </location>
</feature>
<keyword evidence="11 19" id="KW-0067">ATP-binding</keyword>
<dbReference type="Pfam" id="PF08282">
    <property type="entry name" value="Hydrolase_3"/>
    <property type="match status" value="1"/>
</dbReference>
<gene>
    <name evidence="22" type="ORF">Fcan01_28446</name>
</gene>
<dbReference type="FunFam" id="2.70.150.10:FF:000001">
    <property type="entry name" value="Calcium-transporting ATPase"/>
    <property type="match status" value="1"/>
</dbReference>
<dbReference type="InterPro" id="IPR023299">
    <property type="entry name" value="ATPase_P-typ_cyto_dom_N"/>
</dbReference>
<dbReference type="Proteomes" id="UP000198287">
    <property type="component" value="Unassembled WGS sequence"/>
</dbReference>
<comment type="catalytic activity">
    <reaction evidence="19">
        <text>Ca(2+)(in) + ATP + H2O = Ca(2+)(out) + ADP + phosphate + H(+)</text>
        <dbReference type="Rhea" id="RHEA:18105"/>
        <dbReference type="ChEBI" id="CHEBI:15377"/>
        <dbReference type="ChEBI" id="CHEBI:15378"/>
        <dbReference type="ChEBI" id="CHEBI:29108"/>
        <dbReference type="ChEBI" id="CHEBI:30616"/>
        <dbReference type="ChEBI" id="CHEBI:43474"/>
        <dbReference type="ChEBI" id="CHEBI:456216"/>
        <dbReference type="EC" id="7.2.2.10"/>
    </reaction>
</comment>
<keyword evidence="5 19" id="KW-0109">Calcium transport</keyword>
<comment type="similarity">
    <text evidence="2">Belongs to the cation transport ATPase (P-type) (TC 3.A.3) family. Type IIB subfamily.</text>
</comment>
<dbReference type="SMART" id="SM00831">
    <property type="entry name" value="Cation_ATPase_N"/>
    <property type="match status" value="1"/>
</dbReference>
<dbReference type="SUPFAM" id="SSF81665">
    <property type="entry name" value="Calcium ATPase, transmembrane domain M"/>
    <property type="match status" value="1"/>
</dbReference>
<feature type="transmembrane region" description="Helical" evidence="19">
    <location>
        <begin position="831"/>
        <end position="853"/>
    </location>
</feature>
<evidence type="ECO:0000256" key="1">
    <source>
        <dbReference type="ARBA" id="ARBA00004651"/>
    </source>
</evidence>
<dbReference type="OrthoDB" id="116380at2759"/>
<evidence type="ECO:0000256" key="2">
    <source>
        <dbReference type="ARBA" id="ARBA00006124"/>
    </source>
</evidence>
<evidence type="ECO:0000256" key="5">
    <source>
        <dbReference type="ARBA" id="ARBA00022568"/>
    </source>
</evidence>
<feature type="transmembrane region" description="Helical" evidence="19">
    <location>
        <begin position="100"/>
        <end position="122"/>
    </location>
</feature>
<dbReference type="Pfam" id="PF00690">
    <property type="entry name" value="Cation_ATPase_N"/>
    <property type="match status" value="1"/>
</dbReference>
<dbReference type="PROSITE" id="PS00191">
    <property type="entry name" value="CYTOCHROME_B5_1"/>
    <property type="match status" value="1"/>
</dbReference>
<evidence type="ECO:0000256" key="17">
    <source>
        <dbReference type="ARBA" id="ARBA00023065"/>
    </source>
</evidence>
<dbReference type="PANTHER" id="PTHR24093:SF369">
    <property type="entry name" value="CALCIUM-TRANSPORTING ATPASE"/>
    <property type="match status" value="1"/>
</dbReference>
<evidence type="ECO:0000256" key="12">
    <source>
        <dbReference type="ARBA" id="ARBA00022842"/>
    </source>
</evidence>
<evidence type="ECO:0000256" key="15">
    <source>
        <dbReference type="ARBA" id="ARBA00022989"/>
    </source>
</evidence>
<organism evidence="22 23">
    <name type="scientific">Folsomia candida</name>
    <name type="common">Springtail</name>
    <dbReference type="NCBI Taxonomy" id="158441"/>
    <lineage>
        <taxon>Eukaryota</taxon>
        <taxon>Metazoa</taxon>
        <taxon>Ecdysozoa</taxon>
        <taxon>Arthropoda</taxon>
        <taxon>Hexapoda</taxon>
        <taxon>Collembola</taxon>
        <taxon>Entomobryomorpha</taxon>
        <taxon>Isotomoidea</taxon>
        <taxon>Isotomidae</taxon>
        <taxon>Proisotominae</taxon>
        <taxon>Folsomia</taxon>
    </lineage>
</organism>
<dbReference type="InterPro" id="IPR044492">
    <property type="entry name" value="P_typ_ATPase_HD_dom"/>
</dbReference>
<comment type="function">
    <text evidence="19">Catalyzes the hydrolysis of ATP coupled with the transport of calcium.</text>
</comment>
<dbReference type="Pfam" id="PF00689">
    <property type="entry name" value="Cation_ATPase_C"/>
    <property type="match status" value="1"/>
</dbReference>
<dbReference type="SFLD" id="SFLDF00027">
    <property type="entry name" value="p-type_atpase"/>
    <property type="match status" value="1"/>
</dbReference>
<evidence type="ECO:0000256" key="4">
    <source>
        <dbReference type="ARBA" id="ARBA00022475"/>
    </source>
</evidence>
<protein>
    <recommendedName>
        <fullName evidence="19">Calcium-transporting ATPase</fullName>
        <ecNumber evidence="19">7.2.2.10</ecNumber>
    </recommendedName>
</protein>
<dbReference type="Pfam" id="PF13246">
    <property type="entry name" value="Cation_ATPase"/>
    <property type="match status" value="1"/>
</dbReference>
<dbReference type="FunFam" id="3.40.50.1000:FF:000144">
    <property type="entry name" value="copper-transporting ATPase 1 isoform X2"/>
    <property type="match status" value="1"/>
</dbReference>
<evidence type="ECO:0000256" key="10">
    <source>
        <dbReference type="ARBA" id="ARBA00022837"/>
    </source>
</evidence>
<proteinExistence type="inferred from homology"/>
<dbReference type="InterPro" id="IPR059000">
    <property type="entry name" value="ATPase_P-type_domA"/>
</dbReference>
<dbReference type="InterPro" id="IPR008250">
    <property type="entry name" value="ATPase_P-typ_transduc_dom_A_sf"/>
</dbReference>
<evidence type="ECO:0000259" key="21">
    <source>
        <dbReference type="SMART" id="SM00831"/>
    </source>
</evidence>
<dbReference type="Gene3D" id="1.20.1110.10">
    <property type="entry name" value="Calcium-transporting ATPase, transmembrane domain"/>
    <property type="match status" value="2"/>
</dbReference>
<dbReference type="GO" id="GO:0005886">
    <property type="term" value="C:plasma membrane"/>
    <property type="evidence" value="ECO:0007669"/>
    <property type="project" value="UniProtKB-SubCell"/>
</dbReference>
<evidence type="ECO:0000256" key="8">
    <source>
        <dbReference type="ARBA" id="ARBA00022741"/>
    </source>
</evidence>
<feature type="transmembrane region" description="Helical" evidence="19">
    <location>
        <begin position="387"/>
        <end position="416"/>
    </location>
</feature>
<evidence type="ECO:0000256" key="13">
    <source>
        <dbReference type="ARBA" id="ARBA00022860"/>
    </source>
</evidence>
<feature type="transmembrane region" description="Helical" evidence="19">
    <location>
        <begin position="940"/>
        <end position="956"/>
    </location>
</feature>
<feature type="transmembrane region" description="Helical" evidence="19">
    <location>
        <begin position="142"/>
        <end position="160"/>
    </location>
</feature>
<dbReference type="InterPro" id="IPR001757">
    <property type="entry name" value="P_typ_ATPase"/>
</dbReference>
<reference evidence="22 23" key="1">
    <citation type="submission" date="2015-12" db="EMBL/GenBank/DDBJ databases">
        <title>The genome of Folsomia candida.</title>
        <authorList>
            <person name="Faddeeva A."/>
            <person name="Derks M.F."/>
            <person name="Anvar Y."/>
            <person name="Smit S."/>
            <person name="Van Straalen N."/>
            <person name="Roelofs D."/>
        </authorList>
    </citation>
    <scope>NUCLEOTIDE SEQUENCE [LARGE SCALE GENOMIC DNA]</scope>
    <source>
        <strain evidence="22 23">VU population</strain>
        <tissue evidence="22">Whole body</tissue>
    </source>
</reference>
<dbReference type="Gene3D" id="3.40.1110.10">
    <property type="entry name" value="Calcium-transporting ATPase, cytoplasmic domain N"/>
    <property type="match status" value="1"/>
</dbReference>
<keyword evidence="10 19" id="KW-0106">Calcium</keyword>
<feature type="transmembrane region" description="Helical" evidence="19">
    <location>
        <begin position="898"/>
        <end position="920"/>
    </location>
</feature>
<dbReference type="GO" id="GO:0005516">
    <property type="term" value="F:calmodulin binding"/>
    <property type="evidence" value="ECO:0007669"/>
    <property type="project" value="UniProtKB-KW"/>
</dbReference>
<dbReference type="FunFam" id="1.20.1110.10:FF:000033">
    <property type="entry name" value="Calcium-transporting ATPase"/>
    <property type="match status" value="1"/>
</dbReference>
<dbReference type="PRINTS" id="PR00119">
    <property type="entry name" value="CATATPASE"/>
</dbReference>
<dbReference type="SUPFAM" id="SSF81653">
    <property type="entry name" value="Calcium ATPase, transduction domain A"/>
    <property type="match status" value="1"/>
</dbReference>
<comment type="caution">
    <text evidence="22">The sequence shown here is derived from an EMBL/GenBank/DDBJ whole genome shotgun (WGS) entry which is preliminary data.</text>
</comment>
<dbReference type="SFLD" id="SFLDS00003">
    <property type="entry name" value="Haloacid_Dehalogenase"/>
    <property type="match status" value="1"/>
</dbReference>
<dbReference type="SFLD" id="SFLDG00002">
    <property type="entry name" value="C1.7:_P-type_atpase_like"/>
    <property type="match status" value="1"/>
</dbReference>
<evidence type="ECO:0000256" key="3">
    <source>
        <dbReference type="ARBA" id="ARBA00022448"/>
    </source>
</evidence>
<dbReference type="InterPro" id="IPR004014">
    <property type="entry name" value="ATPase_P-typ_cation-transptr_N"/>
</dbReference>
<keyword evidence="9" id="KW-0187">Copper transport</keyword>
<keyword evidence="15 19" id="KW-1133">Transmembrane helix</keyword>
<dbReference type="OMA" id="CFVLWFG"/>
<keyword evidence="17 19" id="KW-0406">Ion transport</keyword>
<evidence type="ECO:0000256" key="11">
    <source>
        <dbReference type="ARBA" id="ARBA00022840"/>
    </source>
</evidence>
<feature type="compositionally biased region" description="Pro residues" evidence="20">
    <location>
        <begin position="1087"/>
        <end position="1103"/>
    </location>
</feature>
<dbReference type="CDD" id="cd02081">
    <property type="entry name" value="P-type_ATPase_Ca_PMCA-like"/>
    <property type="match status" value="1"/>
</dbReference>
<feature type="region of interest" description="Disordered" evidence="20">
    <location>
        <begin position="1072"/>
        <end position="1123"/>
    </location>
</feature>
<dbReference type="STRING" id="158441.A0A226CTL7"/>
<evidence type="ECO:0000256" key="14">
    <source>
        <dbReference type="ARBA" id="ARBA00022967"/>
    </source>
</evidence>
<feature type="transmembrane region" description="Helical" evidence="19">
    <location>
        <begin position="1008"/>
        <end position="1031"/>
    </location>
</feature>
<dbReference type="Gene3D" id="2.70.150.10">
    <property type="entry name" value="Calcium-transporting ATPase, cytoplasmic transduction domain A"/>
    <property type="match status" value="1"/>
</dbReference>
<dbReference type="InterPro" id="IPR036412">
    <property type="entry name" value="HAD-like_sf"/>
</dbReference>
<dbReference type="NCBIfam" id="TIGR01517">
    <property type="entry name" value="ATPase-IIB_Ca"/>
    <property type="match status" value="1"/>
</dbReference>
<dbReference type="GO" id="GO:0016887">
    <property type="term" value="F:ATP hydrolysis activity"/>
    <property type="evidence" value="ECO:0007669"/>
    <property type="project" value="InterPro"/>
</dbReference>
<feature type="domain" description="Cation-transporting P-type ATPase N-terminal" evidence="21">
    <location>
        <begin position="43"/>
        <end position="117"/>
    </location>
</feature>
<name>A0A226CTL7_FOLCA</name>
<evidence type="ECO:0000313" key="23">
    <source>
        <dbReference type="Proteomes" id="UP000198287"/>
    </source>
</evidence>
<keyword evidence="13" id="KW-0112">Calmodulin-binding</keyword>
<dbReference type="GO" id="GO:0005524">
    <property type="term" value="F:ATP binding"/>
    <property type="evidence" value="ECO:0007669"/>
    <property type="project" value="UniProtKB-KW"/>
</dbReference>
<keyword evidence="16" id="KW-0186">Copper</keyword>
<evidence type="ECO:0000256" key="16">
    <source>
        <dbReference type="ARBA" id="ARBA00023008"/>
    </source>
</evidence>
<sequence length="1123" mass="121715">MSAPPPPPPAAAASTPTSFNQTRMELRTLMELRGAEGYEKVTELGGVATLCSDLCTDVTTGLSGAADDLAKRHDTFGANTLPEKKSVSFLMLCWEAMQDLTLIILIISAAVSLALYFVTTYLLEHPGGDDSEESQEWIDSAAIFASVVVVVFVSAGNDYVKEKQFRGLQNKIAADHNFAVIRGGESIQIPVTDIVVGDIAQIKYGDLVPADGILIASNDLKIDESSLTGESDHVKKTETTDPMILSGTHVMEGSGKFVVVAVGVNSQTGIIFALLGATGEEKETPKAEKPKGGERDLRKSMADLRKSIRSSLKMGSNKDLAVKEDVPVASDDGKSVLANKLSKLAVQIGYMGMLFAAVSFIVLMFRFCVETYAIQEEPFRPSHVSEWVTFFITAITILVVAVPEGLPLAVTLSLAYSVRKMMKDNNLVRHLDACETMGNATTICSDKTGTLTTNRMTVVQSYVCGELYVTTPPKFDSLPANVGEVLVQAISYNTASTSLVMPGTQPGEPVTQLGNKTECALLGYVQDMGQSYAALREQLPEEKYTIVYTFNSVRKSMSTVIPKPGGAGGFRLFTKGASEIVLQKCTKIMGPSGSIDAFGKEGIDRVYKEVIEPMAAQALRTICVAYKDIDGTPNWDNEDAIVKELTCICIVGIEDPVRPEVPDAILTCQRAGIVVRMVTGDNVATARSIAQKCGIIEPGSDLLVIEGKDFNAQIRDESGEVSQALLDKIWPRLRVMARSSPTDKYTLVKGIIESNFENNRQVVAVTGDGTNDGPALKKADVGFAMGITGTDVAKEASDIILTDDNFTSIVKAVMWGRNVYDSIAKFLQFQLTVNVVAVVVAFLGACAISTSPLKAVQMLWVNLIMDTFASLALATEMPTPELLLRKPYGRTKPLISRVMLKNILGGSIYQLIVIFTLLFWGDSLMDIDDGSYDKVPTPHLTIIFNTFVMMTLFNEINARKIHGQRNVFKGFFSNPMFYGIWTLTFAAQVFIVVIGGRWFFVYPLTAEQWLWCVAFGVGTLFWFQIVTSFPTKWVPDLMKKRSAKPKTGGKGDTGPVQDVNWVPGITAVQSTDDGATLQQKPASSMAVPPPAAAPSSEPSPPPNEDGTDVSIVEMATSKKKKHH</sequence>
<keyword evidence="14" id="KW-1278">Translocase</keyword>
<evidence type="ECO:0000256" key="7">
    <source>
        <dbReference type="ARBA" id="ARBA00022723"/>
    </source>
</evidence>
<keyword evidence="12" id="KW-0460">Magnesium</keyword>
<keyword evidence="8 19" id="KW-0547">Nucleotide-binding</keyword>
<dbReference type="InterPro" id="IPR018506">
    <property type="entry name" value="Cyt_B5_heme-BS"/>
</dbReference>
<dbReference type="InterPro" id="IPR006408">
    <property type="entry name" value="P-type_ATPase_IIB"/>
</dbReference>
<dbReference type="GO" id="GO:0051480">
    <property type="term" value="P:regulation of cytosolic calcium ion concentration"/>
    <property type="evidence" value="ECO:0007669"/>
    <property type="project" value="TreeGrafter"/>
</dbReference>
<dbReference type="InterPro" id="IPR018303">
    <property type="entry name" value="ATPase_P-typ_P_site"/>
</dbReference>
<evidence type="ECO:0000256" key="20">
    <source>
        <dbReference type="SAM" id="MobiDB-lite"/>
    </source>
</evidence>
<dbReference type="Pfam" id="PF00122">
    <property type="entry name" value="E1-E2_ATPase"/>
    <property type="match status" value="1"/>
</dbReference>
<keyword evidence="18 19" id="KW-0472">Membrane</keyword>
<evidence type="ECO:0000256" key="18">
    <source>
        <dbReference type="ARBA" id="ARBA00023136"/>
    </source>
</evidence>
<dbReference type="EMBL" id="LNIX01000073">
    <property type="protein sequence ID" value="OXA36782.1"/>
    <property type="molecule type" value="Genomic_DNA"/>
</dbReference>
<dbReference type="NCBIfam" id="TIGR01494">
    <property type="entry name" value="ATPase_P-type"/>
    <property type="match status" value="3"/>
</dbReference>
<keyword evidence="6 19" id="KW-0812">Transmembrane</keyword>
<keyword evidence="3 19" id="KW-0813">Transport</keyword>
<dbReference type="GO" id="GO:0006825">
    <property type="term" value="P:copper ion transport"/>
    <property type="evidence" value="ECO:0007669"/>
    <property type="project" value="UniProtKB-KW"/>
</dbReference>
<evidence type="ECO:0000256" key="19">
    <source>
        <dbReference type="RuleBase" id="RU361146"/>
    </source>
</evidence>
<dbReference type="GO" id="GO:0020037">
    <property type="term" value="F:heme binding"/>
    <property type="evidence" value="ECO:0007669"/>
    <property type="project" value="InterPro"/>
</dbReference>
<dbReference type="PANTHER" id="PTHR24093">
    <property type="entry name" value="CATION TRANSPORTING ATPASE"/>
    <property type="match status" value="1"/>
</dbReference>